<name>A0A2J1DT29_9CHLR</name>
<protein>
    <submittedName>
        <fullName evidence="1">Uncharacterized protein</fullName>
    </submittedName>
</protein>
<proteinExistence type="predicted"/>
<dbReference type="AlphaFoldDB" id="A0A2J1DT29"/>
<comment type="caution">
    <text evidence="1">The sequence shown here is derived from an EMBL/GenBank/DDBJ whole genome shotgun (WGS) entry which is preliminary data.</text>
</comment>
<dbReference type="Proteomes" id="UP000233649">
    <property type="component" value="Unassembled WGS sequence"/>
</dbReference>
<reference evidence="1 2" key="1">
    <citation type="journal article" date="2017" name="FEMS Microbiol. Ecol.">
        <title>Reconstructed genomes of novel Dehalococcoides mccartyi strains from 1,2,3,4-tetrachlorodibenzo-p-dioxin-dechlorinating enrichment cultures reveal divergent reductive dehalogenase gene profiles.</title>
        <authorList>
            <person name="Dam H.T."/>
            <person name="Vollmers J."/>
            <person name="Kaster A.K."/>
            <person name="Haggblom M.M."/>
        </authorList>
    </citation>
    <scope>NUCLEOTIDE SEQUENCE [LARGE SCALE GENOMIC DNA]</scope>
    <source>
        <strain evidence="1 2">H1-3-2.001</strain>
    </source>
</reference>
<gene>
    <name evidence="1" type="ORF">CVH13_01568</name>
</gene>
<evidence type="ECO:0000313" key="1">
    <source>
        <dbReference type="EMBL" id="PKH45285.1"/>
    </source>
</evidence>
<sequence length="81" mass="9035">MAMKLTKRDSGRIGGIQTVLTHGTDHMRNIGKLGGRPHATNWLDLQVRQIQERKEKEGKATDSLTLTQLKHLVKSVVEGGY</sequence>
<organism evidence="1 2">
    <name type="scientific">Dehalococcoides mccartyi</name>
    <dbReference type="NCBI Taxonomy" id="61435"/>
    <lineage>
        <taxon>Bacteria</taxon>
        <taxon>Bacillati</taxon>
        <taxon>Chloroflexota</taxon>
        <taxon>Dehalococcoidia</taxon>
        <taxon>Dehalococcoidales</taxon>
        <taxon>Dehalococcoidaceae</taxon>
        <taxon>Dehalococcoides</taxon>
    </lineage>
</organism>
<dbReference type="EMBL" id="PHFD01000356">
    <property type="protein sequence ID" value="PKH45285.1"/>
    <property type="molecule type" value="Genomic_DNA"/>
</dbReference>
<accession>A0A2J1DT29</accession>
<evidence type="ECO:0000313" key="2">
    <source>
        <dbReference type="Proteomes" id="UP000233649"/>
    </source>
</evidence>